<dbReference type="RefSeq" id="WP_006855852.1">
    <property type="nucleotide sequence ID" value="NZ_CABIYH010000010.1"/>
</dbReference>
<dbReference type="Proteomes" id="UP000283586">
    <property type="component" value="Unassembled WGS sequence"/>
</dbReference>
<evidence type="ECO:0000313" key="6">
    <source>
        <dbReference type="EMBL" id="MVQ45844.1"/>
    </source>
</evidence>
<evidence type="ECO:0000313" key="8">
    <source>
        <dbReference type="EMBL" id="RHC16016.1"/>
    </source>
</evidence>
<dbReference type="EMBL" id="QSHO01000011">
    <property type="protein sequence ID" value="RHC16016.1"/>
    <property type="molecule type" value="Genomic_DNA"/>
</dbReference>
<evidence type="ECO:0000256" key="1">
    <source>
        <dbReference type="ARBA" id="ARBA00022676"/>
    </source>
</evidence>
<sequence length="337" mass="39246">MKLLTFAIPCYNSQDYMENCIKSLLPGGDDVEILIIDDGSKDSTGDIADAYEKKYPGIIRAIHQVNGGHGEAVNAGIRNATGLYFKVVDSDDWVDEEAYKKILDKLRELTGGNQTLDMFIANYVYEKEGAHHKKVMHYTNLPQNQIFTWNDVSRFRKGQYILMHSVIYRTKLLRECGLELPKHTFYVDNIYVYKPLPSVKTLYYMDVDFYRYFIGREDQSVNEKVMISRIDQQINVNKIMVDEFDLWKIPNRKLRHYMFNYLEIITVISTIMLIRSGTEENLLKKRELWKYIKDHDIRLFHHLRAGIMGNAMNLPGKGGRKISVAAYRLSQKVVGFN</sequence>
<dbReference type="CDD" id="cd00761">
    <property type="entry name" value="Glyco_tranf_GTA_type"/>
    <property type="match status" value="1"/>
</dbReference>
<feature type="domain" description="Glycosyltransferase 2-like" evidence="3">
    <location>
        <begin position="6"/>
        <end position="108"/>
    </location>
</feature>
<dbReference type="Proteomes" id="UP000478483">
    <property type="component" value="Unassembled WGS sequence"/>
</dbReference>
<reference evidence="5 16" key="3">
    <citation type="journal article" date="2019" name="Nat. Med.">
        <title>A library of human gut bacterial isolates paired with longitudinal multiomics data enables mechanistic microbiome research.</title>
        <authorList>
            <person name="Poyet M."/>
            <person name="Groussin M."/>
            <person name="Gibbons S.M."/>
            <person name="Avila-Pacheco J."/>
            <person name="Jiang X."/>
            <person name="Kearney S.M."/>
            <person name="Perrotta A.R."/>
            <person name="Berdy B."/>
            <person name="Zhao S."/>
            <person name="Lieberman T.D."/>
            <person name="Swanson P.K."/>
            <person name="Smith M."/>
            <person name="Roesemann S."/>
            <person name="Alexander J.E."/>
            <person name="Rich S.A."/>
            <person name="Livny J."/>
            <person name="Vlamakis H."/>
            <person name="Clish C."/>
            <person name="Bullock K."/>
            <person name="Deik A."/>
            <person name="Scott J."/>
            <person name="Pierce K.A."/>
            <person name="Xavier R.J."/>
            <person name="Alm E.J."/>
        </authorList>
    </citation>
    <scope>NUCLEOTIDE SEQUENCE [LARGE SCALE GENOMIC DNA]</scope>
    <source>
        <strain evidence="5 16">BIOML-A1</strain>
    </source>
</reference>
<dbReference type="EMBL" id="WGGT01000009">
    <property type="protein sequence ID" value="MVQ45844.1"/>
    <property type="molecule type" value="Genomic_DNA"/>
</dbReference>
<evidence type="ECO:0000313" key="7">
    <source>
        <dbReference type="EMBL" id="RHA70292.1"/>
    </source>
</evidence>
<protein>
    <submittedName>
        <fullName evidence="4">Chondroitin polymerase</fullName>
    </submittedName>
    <submittedName>
        <fullName evidence="5 7">Glycosyltransferase</fullName>
    </submittedName>
</protein>
<dbReference type="Proteomes" id="UP000479531">
    <property type="component" value="Unassembled WGS sequence"/>
</dbReference>
<evidence type="ECO:0000313" key="15">
    <source>
        <dbReference type="Proteomes" id="UP000284465"/>
    </source>
</evidence>
<dbReference type="OrthoDB" id="396512at2"/>
<dbReference type="InterPro" id="IPR029044">
    <property type="entry name" value="Nucleotide-diphossugar_trans"/>
</dbReference>
<dbReference type="EMBL" id="QSFP01000001">
    <property type="protein sequence ID" value="RHA70292.1"/>
    <property type="molecule type" value="Genomic_DNA"/>
</dbReference>
<evidence type="ECO:0000313" key="12">
    <source>
        <dbReference type="Proteomes" id="UP000283513"/>
    </source>
</evidence>
<dbReference type="AlphaFoldDB" id="A0A173THH9"/>
<evidence type="ECO:0000313" key="16">
    <source>
        <dbReference type="Proteomes" id="UP000478483"/>
    </source>
</evidence>
<dbReference type="Proteomes" id="UP000284465">
    <property type="component" value="Unassembled WGS sequence"/>
</dbReference>
<keyword evidence="2 5" id="KW-0808">Transferase</keyword>
<evidence type="ECO:0000313" key="5">
    <source>
        <dbReference type="EMBL" id="MTR85967.1"/>
    </source>
</evidence>
<evidence type="ECO:0000256" key="2">
    <source>
        <dbReference type="ARBA" id="ARBA00022679"/>
    </source>
</evidence>
<evidence type="ECO:0000313" key="14">
    <source>
        <dbReference type="Proteomes" id="UP000284051"/>
    </source>
</evidence>
<dbReference type="Gene3D" id="3.90.550.10">
    <property type="entry name" value="Spore Coat Polysaccharide Biosynthesis Protein SpsA, Chain A"/>
    <property type="match status" value="1"/>
</dbReference>
<dbReference type="EMBL" id="QRQN01000006">
    <property type="protein sequence ID" value="RHN09668.1"/>
    <property type="molecule type" value="Genomic_DNA"/>
</dbReference>
<dbReference type="Proteomes" id="UP000284051">
    <property type="component" value="Unassembled WGS sequence"/>
</dbReference>
<reference evidence="6 17" key="4">
    <citation type="submission" date="2019-10" db="EMBL/GenBank/DDBJ databases">
        <title>Roseburia spp. ameliorate alcoholic fatty liver via restoration of gut barrier function.</title>
        <authorList>
            <person name="Seo B."/>
            <person name="Ko G."/>
        </authorList>
    </citation>
    <scope>NUCLEOTIDE SEQUENCE [LARGE SCALE GENOMIC DNA]</scope>
    <source>
        <strain evidence="6 17">SNUG30017</strain>
    </source>
</reference>
<organism evidence="4 11">
    <name type="scientific">Roseburia intestinalis</name>
    <dbReference type="NCBI Taxonomy" id="166486"/>
    <lineage>
        <taxon>Bacteria</taxon>
        <taxon>Bacillati</taxon>
        <taxon>Bacillota</taxon>
        <taxon>Clostridia</taxon>
        <taxon>Lachnospirales</taxon>
        <taxon>Lachnospiraceae</taxon>
        <taxon>Roseburia</taxon>
    </lineage>
</organism>
<gene>
    <name evidence="4" type="primary">kfoC_1</name>
    <name evidence="9" type="ORF">DW264_06105</name>
    <name evidence="8" type="ORF">DW856_13130</name>
    <name evidence="7" type="ORF">DW927_01170</name>
    <name evidence="10" type="ORF">DWZ31_06270</name>
    <name evidence="4" type="ORF">ERS852572_01505</name>
    <name evidence="6" type="ORF">GCK47_09015</name>
    <name evidence="5" type="ORF">GMD50_13085</name>
</gene>
<dbReference type="PaxDb" id="166486-ERS852572_01505"/>
<evidence type="ECO:0000259" key="3">
    <source>
        <dbReference type="Pfam" id="PF00535"/>
    </source>
</evidence>
<dbReference type="STRING" id="166486.ERS852572_01505"/>
<dbReference type="EMBL" id="CYXZ01000010">
    <property type="protein sequence ID" value="CUN01355.1"/>
    <property type="molecule type" value="Genomic_DNA"/>
</dbReference>
<dbReference type="Proteomes" id="UP000283513">
    <property type="component" value="Unassembled WGS sequence"/>
</dbReference>
<evidence type="ECO:0000313" key="9">
    <source>
        <dbReference type="EMBL" id="RHG29174.1"/>
    </source>
</evidence>
<name>A0A173THH9_9FIRM</name>
<dbReference type="PANTHER" id="PTHR22916">
    <property type="entry name" value="GLYCOSYLTRANSFERASE"/>
    <property type="match status" value="1"/>
</dbReference>
<reference evidence="12 13" key="2">
    <citation type="submission" date="2018-08" db="EMBL/GenBank/DDBJ databases">
        <title>A genome reference for cultivated species of the human gut microbiota.</title>
        <authorList>
            <person name="Zou Y."/>
            <person name="Xue W."/>
            <person name="Luo G."/>
        </authorList>
    </citation>
    <scope>NUCLEOTIDE SEQUENCE [LARGE SCALE GENOMIC DNA]</scope>
    <source>
        <strain evidence="10 13">AF31-21AC</strain>
        <strain evidence="9 14">AM22-21LB</strain>
        <strain evidence="8 12">AM37-1AC</strain>
        <strain evidence="7 15">AM43-11</strain>
    </source>
</reference>
<evidence type="ECO:0000313" key="17">
    <source>
        <dbReference type="Proteomes" id="UP000479531"/>
    </source>
</evidence>
<dbReference type="GO" id="GO:0016757">
    <property type="term" value="F:glycosyltransferase activity"/>
    <property type="evidence" value="ECO:0007669"/>
    <property type="project" value="UniProtKB-KW"/>
</dbReference>
<dbReference type="Pfam" id="PF00535">
    <property type="entry name" value="Glycos_transf_2"/>
    <property type="match status" value="1"/>
</dbReference>
<keyword evidence="1" id="KW-0328">Glycosyltransferase</keyword>
<dbReference type="EMBL" id="WNAJ01000016">
    <property type="protein sequence ID" value="MTR85967.1"/>
    <property type="molecule type" value="Genomic_DNA"/>
</dbReference>
<dbReference type="PANTHER" id="PTHR22916:SF51">
    <property type="entry name" value="GLYCOSYLTRANSFERASE EPSH-RELATED"/>
    <property type="match status" value="1"/>
</dbReference>
<reference evidence="4 11" key="1">
    <citation type="submission" date="2015-09" db="EMBL/GenBank/DDBJ databases">
        <authorList>
            <consortium name="Pathogen Informatics"/>
        </authorList>
    </citation>
    <scope>NUCLEOTIDE SEQUENCE [LARGE SCALE GENOMIC DNA]</scope>
    <source>
        <strain evidence="4 11">2789STDY5834960</strain>
    </source>
</reference>
<evidence type="ECO:0000313" key="13">
    <source>
        <dbReference type="Proteomes" id="UP000283586"/>
    </source>
</evidence>
<evidence type="ECO:0000313" key="11">
    <source>
        <dbReference type="Proteomes" id="UP000095350"/>
    </source>
</evidence>
<dbReference type="EMBL" id="QRID01000005">
    <property type="protein sequence ID" value="RHG29174.1"/>
    <property type="molecule type" value="Genomic_DNA"/>
</dbReference>
<dbReference type="Proteomes" id="UP000095350">
    <property type="component" value="Unassembled WGS sequence"/>
</dbReference>
<evidence type="ECO:0000313" key="4">
    <source>
        <dbReference type="EMBL" id="CUN01355.1"/>
    </source>
</evidence>
<accession>A0A173THH9</accession>
<dbReference type="SUPFAM" id="SSF53448">
    <property type="entry name" value="Nucleotide-diphospho-sugar transferases"/>
    <property type="match status" value="1"/>
</dbReference>
<dbReference type="InterPro" id="IPR001173">
    <property type="entry name" value="Glyco_trans_2-like"/>
</dbReference>
<dbReference type="GeneID" id="61434424"/>
<evidence type="ECO:0000313" key="10">
    <source>
        <dbReference type="EMBL" id="RHN09668.1"/>
    </source>
</evidence>
<proteinExistence type="predicted"/>